<feature type="transmembrane region" description="Helical" evidence="1">
    <location>
        <begin position="61"/>
        <end position="81"/>
    </location>
</feature>
<evidence type="ECO:0000313" key="4">
    <source>
        <dbReference type="Proteomes" id="UP000000269"/>
    </source>
</evidence>
<dbReference type="HOGENOM" id="CLU_1682808_0_0_9"/>
<keyword evidence="1" id="KW-1133">Transmembrane helix</keyword>
<accession>A8MHV0</accession>
<dbReference type="eggNOG" id="COG3366">
    <property type="taxonomic scope" value="Bacteria"/>
</dbReference>
<protein>
    <submittedName>
        <fullName evidence="3">Nucleoside recognition domain protein</fullName>
    </submittedName>
</protein>
<dbReference type="Pfam" id="PF07670">
    <property type="entry name" value="Gate"/>
    <property type="match status" value="1"/>
</dbReference>
<evidence type="ECO:0000259" key="2">
    <source>
        <dbReference type="Pfam" id="PF07670"/>
    </source>
</evidence>
<keyword evidence="1" id="KW-0812">Transmembrane</keyword>
<dbReference type="EMBL" id="CP000853">
    <property type="protein sequence ID" value="ABW19382.1"/>
    <property type="molecule type" value="Genomic_DNA"/>
</dbReference>
<feature type="domain" description="Nucleoside transporter/FeoB GTPase Gate" evidence="2">
    <location>
        <begin position="17"/>
        <end position="106"/>
    </location>
</feature>
<gene>
    <name evidence="3" type="ordered locus">Clos_1842</name>
</gene>
<evidence type="ECO:0000256" key="1">
    <source>
        <dbReference type="SAM" id="Phobius"/>
    </source>
</evidence>
<name>A8MHV0_ALKOO</name>
<feature type="transmembrane region" description="Helical" evidence="1">
    <location>
        <begin position="93"/>
        <end position="114"/>
    </location>
</feature>
<dbReference type="Proteomes" id="UP000000269">
    <property type="component" value="Chromosome"/>
</dbReference>
<dbReference type="InterPro" id="IPR011642">
    <property type="entry name" value="Gate_dom"/>
</dbReference>
<dbReference type="KEGG" id="aoe:Clos_1842"/>
<evidence type="ECO:0000313" key="3">
    <source>
        <dbReference type="EMBL" id="ABW19382.1"/>
    </source>
</evidence>
<reference evidence="4" key="1">
    <citation type="submission" date="2007-10" db="EMBL/GenBank/DDBJ databases">
        <title>Complete genome of Alkaliphilus oremlandii OhILAs.</title>
        <authorList>
            <person name="Copeland A."/>
            <person name="Lucas S."/>
            <person name="Lapidus A."/>
            <person name="Barry K."/>
            <person name="Detter J.C."/>
            <person name="Glavina del Rio T."/>
            <person name="Hammon N."/>
            <person name="Israni S."/>
            <person name="Dalin E."/>
            <person name="Tice H."/>
            <person name="Pitluck S."/>
            <person name="Chain P."/>
            <person name="Malfatti S."/>
            <person name="Shin M."/>
            <person name="Vergez L."/>
            <person name="Schmutz J."/>
            <person name="Larimer F."/>
            <person name="Land M."/>
            <person name="Hauser L."/>
            <person name="Kyrpides N."/>
            <person name="Mikhailova N."/>
            <person name="Stolz J.F."/>
            <person name="Dawson A."/>
            <person name="Fisher E."/>
            <person name="Crable B."/>
            <person name="Perera E."/>
            <person name="Lisak J."/>
            <person name="Ranganathan M."/>
            <person name="Basu P."/>
            <person name="Richardson P."/>
        </authorList>
    </citation>
    <scope>NUCLEOTIDE SEQUENCE [LARGE SCALE GENOMIC DNA]</scope>
    <source>
        <strain evidence="4">OhILAs</strain>
    </source>
</reference>
<feature type="transmembrane region" description="Helical" evidence="1">
    <location>
        <begin position="12"/>
        <end position="33"/>
    </location>
</feature>
<keyword evidence="4" id="KW-1185">Reference proteome</keyword>
<feature type="transmembrane region" description="Helical" evidence="1">
    <location>
        <begin position="120"/>
        <end position="138"/>
    </location>
</feature>
<proteinExistence type="predicted"/>
<dbReference type="AlphaFoldDB" id="A8MHV0"/>
<keyword evidence="1" id="KW-0472">Membrane</keyword>
<sequence>MINILMEGLKGSFNSIYSIAKIVIPLMILLQIAKDYKFLDKISKAFEFLTKFFHMSKESTLPLLVGIIFGISYGAGVILQAAKEGNLSKKDTFLISTFLVICHAIVEDTLIFVAVGANGYLLFGIRILAAIIITYILAKRFNFEEYTLDKEPTSIE</sequence>
<dbReference type="STRING" id="350688.Clos_1842"/>
<organism evidence="3 4">
    <name type="scientific">Alkaliphilus oremlandii (strain OhILAs)</name>
    <name type="common">Clostridium oremlandii (strain OhILAs)</name>
    <dbReference type="NCBI Taxonomy" id="350688"/>
    <lineage>
        <taxon>Bacteria</taxon>
        <taxon>Bacillati</taxon>
        <taxon>Bacillota</taxon>
        <taxon>Clostridia</taxon>
        <taxon>Peptostreptococcales</taxon>
        <taxon>Natronincolaceae</taxon>
        <taxon>Alkaliphilus</taxon>
    </lineage>
</organism>